<gene>
    <name evidence="3" type="ORF">BQ2448_139</name>
</gene>
<accession>A0A238FA68</accession>
<evidence type="ECO:0000256" key="2">
    <source>
        <dbReference type="SAM" id="Phobius"/>
    </source>
</evidence>
<keyword evidence="2" id="KW-1133">Transmembrane helix</keyword>
<reference evidence="4" key="1">
    <citation type="submission" date="2016-09" db="EMBL/GenBank/DDBJ databases">
        <authorList>
            <person name="Jeantristanb JTB J.-T."/>
            <person name="Ricardo R."/>
        </authorList>
    </citation>
    <scope>NUCLEOTIDE SEQUENCE [LARGE SCALE GENOMIC DNA]</scope>
</reference>
<sequence>MTTTASSSSSSSSSSTASSSAFQIPSITIHGPAAREQHLGLPGGGGGSNGRLRTRSPKGQRGRPRKAASATTGMSAPPIQAMREDEVGKGKAKGRWMGSRVRKGLVIVMVVVVLVGLLISAIRIISREPLEEGQALRRPRSPILPRRRDQDPSNDERHRHAPPPPSGGKMPAPPARRAPTQAHFNPKPDSEATKKKKKDKDPGSGGGDDAVTQGVLLDEVVKDALADVWDLEKNTLQEGSSSSSPRNPKRDPAHKGTDDETGEDGEKKDGSRSLQELYADLEGMGFSVDDLTQALDEAYRGGDGVVAGN</sequence>
<feature type="region of interest" description="Disordered" evidence="1">
    <location>
        <begin position="1"/>
        <end position="96"/>
    </location>
</feature>
<feature type="compositionally biased region" description="Pro residues" evidence="1">
    <location>
        <begin position="162"/>
        <end position="176"/>
    </location>
</feature>
<feature type="compositionally biased region" description="Basic and acidic residues" evidence="1">
    <location>
        <begin position="248"/>
        <end position="271"/>
    </location>
</feature>
<dbReference type="AlphaFoldDB" id="A0A238FA68"/>
<feature type="region of interest" description="Disordered" evidence="1">
    <location>
        <begin position="232"/>
        <end position="275"/>
    </location>
</feature>
<dbReference type="OrthoDB" id="2530412at2759"/>
<organism evidence="3 4">
    <name type="scientific">Microbotryum intermedium</name>
    <dbReference type="NCBI Taxonomy" id="269621"/>
    <lineage>
        <taxon>Eukaryota</taxon>
        <taxon>Fungi</taxon>
        <taxon>Dikarya</taxon>
        <taxon>Basidiomycota</taxon>
        <taxon>Pucciniomycotina</taxon>
        <taxon>Microbotryomycetes</taxon>
        <taxon>Microbotryales</taxon>
        <taxon>Microbotryaceae</taxon>
        <taxon>Microbotryum</taxon>
    </lineage>
</organism>
<evidence type="ECO:0000313" key="4">
    <source>
        <dbReference type="Proteomes" id="UP000198372"/>
    </source>
</evidence>
<keyword evidence="2" id="KW-0472">Membrane</keyword>
<protein>
    <submittedName>
        <fullName evidence="3">BQ2448_139 protein</fullName>
    </submittedName>
</protein>
<dbReference type="EMBL" id="FMSP01000003">
    <property type="protein sequence ID" value="SCV68018.1"/>
    <property type="molecule type" value="Genomic_DNA"/>
</dbReference>
<feature type="transmembrane region" description="Helical" evidence="2">
    <location>
        <begin position="105"/>
        <end position="125"/>
    </location>
</feature>
<keyword evidence="4" id="KW-1185">Reference proteome</keyword>
<feature type="compositionally biased region" description="Basic and acidic residues" evidence="1">
    <location>
        <begin position="146"/>
        <end position="158"/>
    </location>
</feature>
<dbReference type="Proteomes" id="UP000198372">
    <property type="component" value="Unassembled WGS sequence"/>
</dbReference>
<feature type="compositionally biased region" description="Polar residues" evidence="1">
    <location>
        <begin position="236"/>
        <end position="246"/>
    </location>
</feature>
<feature type="compositionally biased region" description="Basic residues" evidence="1">
    <location>
        <begin position="52"/>
        <end position="66"/>
    </location>
</feature>
<name>A0A238FA68_9BASI</name>
<proteinExistence type="predicted"/>
<evidence type="ECO:0000256" key="1">
    <source>
        <dbReference type="SAM" id="MobiDB-lite"/>
    </source>
</evidence>
<evidence type="ECO:0000313" key="3">
    <source>
        <dbReference type="EMBL" id="SCV68018.1"/>
    </source>
</evidence>
<feature type="compositionally biased region" description="Low complexity" evidence="1">
    <location>
        <begin position="1"/>
        <end position="21"/>
    </location>
</feature>
<keyword evidence="2" id="KW-0812">Transmembrane</keyword>
<feature type="region of interest" description="Disordered" evidence="1">
    <location>
        <begin position="132"/>
        <end position="212"/>
    </location>
</feature>